<accession>A0A318YX21</accession>
<feature type="region of interest" description="Disordered" evidence="1">
    <location>
        <begin position="391"/>
        <end position="421"/>
    </location>
</feature>
<dbReference type="PANTHER" id="PTHR43591">
    <property type="entry name" value="METHYLTRANSFERASE"/>
    <property type="match status" value="1"/>
</dbReference>
<dbReference type="RefSeq" id="XP_025482851.1">
    <property type="nucleotide sequence ID" value="XM_025625856.1"/>
</dbReference>
<proteinExistence type="predicted"/>
<dbReference type="GeneID" id="37128312"/>
<feature type="region of interest" description="Disordered" evidence="1">
    <location>
        <begin position="1047"/>
        <end position="1067"/>
    </location>
</feature>
<dbReference type="OrthoDB" id="2013972at2759"/>
<dbReference type="GO" id="GO:0008168">
    <property type="term" value="F:methyltransferase activity"/>
    <property type="evidence" value="ECO:0007669"/>
    <property type="project" value="TreeGrafter"/>
</dbReference>
<evidence type="ECO:0000313" key="2">
    <source>
        <dbReference type="EMBL" id="PYH37373.1"/>
    </source>
</evidence>
<dbReference type="AlphaFoldDB" id="A0A318YX21"/>
<reference evidence="2" key="1">
    <citation type="submission" date="2016-12" db="EMBL/GenBank/DDBJ databases">
        <title>The genomes of Aspergillus section Nigri reveals drivers in fungal speciation.</title>
        <authorList>
            <consortium name="DOE Joint Genome Institute"/>
            <person name="Vesth T.C."/>
            <person name="Nybo J."/>
            <person name="Theobald S."/>
            <person name="Brandl J."/>
            <person name="Frisvad J.C."/>
            <person name="Nielsen K.F."/>
            <person name="Lyhne E.K."/>
            <person name="Kogle M.E."/>
            <person name="Kuo A."/>
            <person name="Riley R."/>
            <person name="Clum A."/>
            <person name="Nolan M."/>
            <person name="Lipzen A."/>
            <person name="Salamov A."/>
            <person name="Henrissat B."/>
            <person name="Wiebenga A."/>
            <person name="De Vries R.P."/>
            <person name="Grigoriev I.V."/>
            <person name="Mortensen U.H."/>
            <person name="Andersen M.R."/>
            <person name="Baker S.E."/>
        </authorList>
    </citation>
    <scope>NUCLEOTIDE SEQUENCE [LARGE SCALE GENOMIC DNA]</scope>
    <source>
        <strain evidence="2">CBS 115656</strain>
    </source>
</reference>
<protein>
    <recommendedName>
        <fullName evidence="4">TAM domain methyltransferase</fullName>
    </recommendedName>
</protein>
<dbReference type="CDD" id="cd02440">
    <property type="entry name" value="AdoMet_MTases"/>
    <property type="match status" value="1"/>
</dbReference>
<dbReference type="SUPFAM" id="SSF53335">
    <property type="entry name" value="S-adenosyl-L-methionine-dependent methyltransferases"/>
    <property type="match status" value="1"/>
</dbReference>
<evidence type="ECO:0000256" key="1">
    <source>
        <dbReference type="SAM" id="MobiDB-lite"/>
    </source>
</evidence>
<evidence type="ECO:0000313" key="3">
    <source>
        <dbReference type="Proteomes" id="UP000247647"/>
    </source>
</evidence>
<keyword evidence="3" id="KW-1185">Reference proteome</keyword>
<dbReference type="Proteomes" id="UP000247647">
    <property type="component" value="Unassembled WGS sequence"/>
</dbReference>
<gene>
    <name evidence="2" type="ORF">BO87DRAFT_404436</name>
</gene>
<sequence>MPTGRSTGSSREDDTQSLTASVTDYPMEYGRRYHKYHEGSYLYPNDEQELDRMDMQHHMLKLVNRGRLLFASPQSPKKILDVGTGSGIWPIELASEFPAAEIIGTDLSPVQPNEVPENVHFLVDDVTEDEWLWGPNHFDVIHAGHLSGALPSYKDLLRKVFKHLKPGGSVQCDEFDPKPKCDDGTMPEEDPDKFSEYALQDLMDLHHRAGQASDPPRQFRVAHRLARWMREVGFEDVQERVQKVPVNPWSTDSHLRTIGSWNETNLLEAAAGWSYKPLTILGWSKPEIEVFLVDVRKSIQNRDVHAYLDYYVVTGRKPRSAYEDFLASAFRRFANGQRRYESRVPGPLEARRRLAKRRNTALAGIAGTGPLDDIACLFGRNGREHMKWTTTTEGRKAKGSHFYQMSTPSPSPPPPPPPIPTPSVPVYNEGGNMVGDEFEFGRPDMPPEGSDEVSRDQYVRRRLRECHTVESVKRVIRQLDVDLLREPGYSRFIFDHLLSCSRRGEVAVDELVSFLDDPQLNIRGARNYLTAVEYIASRGIRQGKRHPLFDNSVQALELGLVPPEELCAVIEAVAKAVPAKGEKKRQSPDTVTAMYRAMWDAIGRCDIYGHGDLDEGIIDAWLGALWERDVCEDLPLAKSMLVAAQRLESATCSWATLFITRWLELPRKLRAGAGEVYASDILSSFKPDLATAAVISTTEFLALNKKGLLSRWHDCLLQAQEIPQLVSSKAWLDVRSQRDVTQPNIPLQHQIILRIWALRTLSKGLSDGPLWRKNVRATDVPIRRLFGLYESVRKTESREDLLSSLMKGIHDLGLPANGLLILAVDLKARNSLTKSTRRTLTNMETSASNASFANIFASLDAYNATTPHFFSKFEKMTRQIDITSPDFISHGLDLARTGDSRSVWTLIRLLRSHTPLKIALSKSWIPIPDPSEKALVRYYPEPRTSDCPDPHAALEMIHLLAVSLACSRRLSPRRAYSLVHWLYVFLVKHNAPVKPAIARALYYAGVERFRREGLRVSLTQYAYIYDVVEEVEGADVVEALMEPPRMGHRFSGEEEEGGSCSEYEEVR</sequence>
<feature type="compositionally biased region" description="Pro residues" evidence="1">
    <location>
        <begin position="409"/>
        <end position="421"/>
    </location>
</feature>
<dbReference type="Pfam" id="PF13489">
    <property type="entry name" value="Methyltransf_23"/>
    <property type="match status" value="1"/>
</dbReference>
<organism evidence="2 3">
    <name type="scientific">Aspergillus neoniger (strain CBS 115656)</name>
    <dbReference type="NCBI Taxonomy" id="1448310"/>
    <lineage>
        <taxon>Eukaryota</taxon>
        <taxon>Fungi</taxon>
        <taxon>Dikarya</taxon>
        <taxon>Ascomycota</taxon>
        <taxon>Pezizomycotina</taxon>
        <taxon>Eurotiomycetes</taxon>
        <taxon>Eurotiomycetidae</taxon>
        <taxon>Eurotiales</taxon>
        <taxon>Aspergillaceae</taxon>
        <taxon>Aspergillus</taxon>
        <taxon>Aspergillus subgen. Circumdati</taxon>
    </lineage>
</organism>
<evidence type="ECO:0008006" key="4">
    <source>
        <dbReference type="Google" id="ProtNLM"/>
    </source>
</evidence>
<dbReference type="Gene3D" id="3.40.50.150">
    <property type="entry name" value="Vaccinia Virus protein VP39"/>
    <property type="match status" value="1"/>
</dbReference>
<dbReference type="InterPro" id="IPR029063">
    <property type="entry name" value="SAM-dependent_MTases_sf"/>
</dbReference>
<name>A0A318YX21_ASPNB</name>
<feature type="region of interest" description="Disordered" evidence="1">
    <location>
        <begin position="1"/>
        <end position="23"/>
    </location>
</feature>
<dbReference type="PANTHER" id="PTHR43591:SF10">
    <property type="entry name" value="ABC TRANSMEMBRANE TYPE-1 DOMAIN-CONTAINING PROTEIN-RELATED"/>
    <property type="match status" value="1"/>
</dbReference>
<dbReference type="EMBL" id="KZ821450">
    <property type="protein sequence ID" value="PYH37373.1"/>
    <property type="molecule type" value="Genomic_DNA"/>
</dbReference>